<evidence type="ECO:0000313" key="1">
    <source>
        <dbReference type="EMBL" id="KAK8373349.1"/>
    </source>
</evidence>
<dbReference type="PANTHER" id="PTHR33361">
    <property type="entry name" value="GLR0591 PROTEIN"/>
    <property type="match status" value="1"/>
</dbReference>
<evidence type="ECO:0000313" key="2">
    <source>
        <dbReference type="Proteomes" id="UP001487740"/>
    </source>
</evidence>
<protein>
    <submittedName>
        <fullName evidence="1">Uncharacterized protein</fullName>
    </submittedName>
</protein>
<dbReference type="EMBL" id="JARAKH010001220">
    <property type="protein sequence ID" value="KAK8373349.1"/>
    <property type="molecule type" value="Genomic_DNA"/>
</dbReference>
<accession>A0AAW0SEB2</accession>
<dbReference type="Pfam" id="PF05960">
    <property type="entry name" value="DUF885"/>
    <property type="match status" value="1"/>
</dbReference>
<name>A0AAW0SEB2_SCYPA</name>
<dbReference type="PANTHER" id="PTHR33361:SF2">
    <property type="entry name" value="DUF885 DOMAIN-CONTAINING PROTEIN"/>
    <property type="match status" value="1"/>
</dbReference>
<comment type="caution">
    <text evidence="1">The sequence shown here is derived from an EMBL/GenBank/DDBJ whole genome shotgun (WGS) entry which is preliminary data.</text>
</comment>
<gene>
    <name evidence="1" type="ORF">O3P69_013485</name>
</gene>
<proteinExistence type="predicted"/>
<keyword evidence="2" id="KW-1185">Reference proteome</keyword>
<sequence>MGRHSFELLRASRLVVDTGIHALGWSRDRAVAFLMNHTAFSEKNVQGEINRYITYPGQACAYKVGEIKIKKLRQRAEETLNTSFQLADFHDVLLSCLTSLKIVEECVMNYIGSATHSTA</sequence>
<organism evidence="1 2">
    <name type="scientific">Scylla paramamosain</name>
    <name type="common">Mud crab</name>
    <dbReference type="NCBI Taxonomy" id="85552"/>
    <lineage>
        <taxon>Eukaryota</taxon>
        <taxon>Metazoa</taxon>
        <taxon>Ecdysozoa</taxon>
        <taxon>Arthropoda</taxon>
        <taxon>Crustacea</taxon>
        <taxon>Multicrustacea</taxon>
        <taxon>Malacostraca</taxon>
        <taxon>Eumalacostraca</taxon>
        <taxon>Eucarida</taxon>
        <taxon>Decapoda</taxon>
        <taxon>Pleocyemata</taxon>
        <taxon>Brachyura</taxon>
        <taxon>Eubrachyura</taxon>
        <taxon>Portunoidea</taxon>
        <taxon>Portunidae</taxon>
        <taxon>Portuninae</taxon>
        <taxon>Scylla</taxon>
    </lineage>
</organism>
<dbReference type="Proteomes" id="UP001487740">
    <property type="component" value="Unassembled WGS sequence"/>
</dbReference>
<dbReference type="InterPro" id="IPR010281">
    <property type="entry name" value="DUF885"/>
</dbReference>
<reference evidence="1 2" key="1">
    <citation type="submission" date="2023-03" db="EMBL/GenBank/DDBJ databases">
        <title>High-quality genome of Scylla paramamosain provides insights in environmental adaptation.</title>
        <authorList>
            <person name="Zhang L."/>
        </authorList>
    </citation>
    <scope>NUCLEOTIDE SEQUENCE [LARGE SCALE GENOMIC DNA]</scope>
    <source>
        <strain evidence="1">LZ_2023a</strain>
        <tissue evidence="1">Muscle</tissue>
    </source>
</reference>
<dbReference type="AlphaFoldDB" id="A0AAW0SEB2"/>